<keyword evidence="2" id="KW-0812">Transmembrane</keyword>
<keyword evidence="2" id="KW-1133">Transmembrane helix</keyword>
<dbReference type="EMBL" id="PSRQ01000023">
    <property type="protein sequence ID" value="PWU23737.1"/>
    <property type="molecule type" value="Genomic_DNA"/>
</dbReference>
<feature type="region of interest" description="Disordered" evidence="1">
    <location>
        <begin position="172"/>
        <end position="192"/>
    </location>
</feature>
<protein>
    <recommendedName>
        <fullName evidence="5">PrgI family protein</fullName>
    </recommendedName>
</protein>
<dbReference type="SUPFAM" id="SSF49478">
    <property type="entry name" value="Cna protein B-type domain"/>
    <property type="match status" value="1"/>
</dbReference>
<dbReference type="InterPro" id="IPR024414">
    <property type="entry name" value="Uncharacterised_PrgI"/>
</dbReference>
<name>A0A317JRY6_9BACT</name>
<feature type="transmembrane region" description="Helical" evidence="2">
    <location>
        <begin position="26"/>
        <end position="44"/>
    </location>
</feature>
<reference evidence="3 4" key="1">
    <citation type="submission" date="2018-02" db="EMBL/GenBank/DDBJ databases">
        <title>Genomic Reconstructions from Amazon Rainforest and Pasture Soil Reveal Novel Insights into the Physiology of Candidate Phyla in Tropical Sites.</title>
        <authorList>
            <person name="Kroeger M.E."/>
            <person name="Delmont T."/>
            <person name="Eren A.M."/>
            <person name="Guo J."/>
            <person name="Meyer K.M."/>
            <person name="Khan K."/>
            <person name="Rodrigues J.L.M."/>
            <person name="Bohannan B.J.M."/>
            <person name="Tringe S."/>
            <person name="Borges C.D."/>
            <person name="Tiedje J."/>
            <person name="Tsai S.M."/>
            <person name="Nusslein K."/>
        </authorList>
    </citation>
    <scope>NUCLEOTIDE SEQUENCE [LARGE SCALE GENOMIC DNA]</scope>
    <source>
        <strain evidence="3">Amazon FNV 2010 28 9</strain>
    </source>
</reference>
<feature type="compositionally biased region" description="Polar residues" evidence="1">
    <location>
        <begin position="172"/>
        <end position="190"/>
    </location>
</feature>
<keyword evidence="2" id="KW-0472">Membrane</keyword>
<sequence length="352" mass="38357">MQEHPVPQNVTGYEFHLIGQMTLKQFFLLGGGVLGAVIVNAVGTPALFKWPLMITFVLGGAALAFVPYEGRPLDRWFFAFLASIYKPTLFYWKKTNPRPEVFDYTAPTTLVVTTTVQDVDLTHLRSQRVNDFLQTVSAPEGQEADMWSDEKGAIDGIMKLFSAPLIEPTFTTPTIHANQPDTSIQSSPAKTTAPEKEVFVASVNAPLEPAKPVEVKKTATVPLPESKPLAAIAPQEIGSSEHTQKTDESLQPVRMSTALPFPAPPSKPNMVVGMVLTPDQKIVDNAIVEIVRRSDGTPARALKTNALGQFAIVTPLAKGEYEIAVEKNGLTFEKTLLVVNDTILQPILIQAT</sequence>
<evidence type="ECO:0000256" key="2">
    <source>
        <dbReference type="SAM" id="Phobius"/>
    </source>
</evidence>
<evidence type="ECO:0000313" key="3">
    <source>
        <dbReference type="EMBL" id="PWU23737.1"/>
    </source>
</evidence>
<evidence type="ECO:0000256" key="1">
    <source>
        <dbReference type="SAM" id="MobiDB-lite"/>
    </source>
</evidence>
<dbReference type="Proteomes" id="UP000246104">
    <property type="component" value="Unassembled WGS sequence"/>
</dbReference>
<accession>A0A317JRY6</accession>
<evidence type="ECO:0008006" key="5">
    <source>
        <dbReference type="Google" id="ProtNLM"/>
    </source>
</evidence>
<comment type="caution">
    <text evidence="3">The sequence shown here is derived from an EMBL/GenBank/DDBJ whole genome shotgun (WGS) entry which is preliminary data.</text>
</comment>
<gene>
    <name evidence="3" type="ORF">C5B42_01770</name>
</gene>
<evidence type="ECO:0000313" key="4">
    <source>
        <dbReference type="Proteomes" id="UP000246104"/>
    </source>
</evidence>
<dbReference type="Pfam" id="PF12666">
    <property type="entry name" value="PrgI"/>
    <property type="match status" value="1"/>
</dbReference>
<organism evidence="3 4">
    <name type="scientific">Candidatus Cerribacteria bacterium 'Amazon FNV 2010 28 9'</name>
    <dbReference type="NCBI Taxonomy" id="2081795"/>
    <lineage>
        <taxon>Bacteria</taxon>
        <taxon>Candidatus Cerribacteria</taxon>
    </lineage>
</organism>
<proteinExistence type="predicted"/>
<dbReference type="AlphaFoldDB" id="A0A317JRY6"/>